<name>A0A4P6PYK6_9ACTN</name>
<protein>
    <submittedName>
        <fullName evidence="1">Yqey-like protein</fullName>
    </submittedName>
</protein>
<dbReference type="SUPFAM" id="SSF89095">
    <property type="entry name" value="GatB/YqeY motif"/>
    <property type="match status" value="1"/>
</dbReference>
<evidence type="ECO:0000313" key="1">
    <source>
        <dbReference type="EMBL" id="QBI51961.1"/>
    </source>
</evidence>
<sequence length="155" mass="16776">MIAAMAELKDRLQTDLTTAMKARDDVRTRTLRSVLTAISNEEVSGEAARELRDEDVVRLITREAKKRREAAEAFEGNGRAEQAAAERAEGDVLADYLPAPLSDDELRDLVAAVIDETGAEGPKAMGQVMKQVTPRAGGRADGSRIAAEVKRQLTA</sequence>
<reference evidence="1 2" key="1">
    <citation type="submission" date="2019-02" db="EMBL/GenBank/DDBJ databases">
        <authorList>
            <person name="Khodamoradi S."/>
            <person name="Hahnke R.L."/>
            <person name="Kaempfer P."/>
            <person name="Schumann P."/>
            <person name="Rohde M."/>
            <person name="Steinert M."/>
            <person name="Luzhetskyy A."/>
            <person name="Wink J."/>
            <person name="Ruckert C."/>
        </authorList>
    </citation>
    <scope>NUCLEOTIDE SEQUENCE [LARGE SCALE GENOMIC DNA]</scope>
    <source>
        <strain evidence="1 2">M2</strain>
    </source>
</reference>
<keyword evidence="2" id="KW-1185">Reference proteome</keyword>
<dbReference type="Pfam" id="PF09424">
    <property type="entry name" value="YqeY"/>
    <property type="match status" value="1"/>
</dbReference>
<dbReference type="InterPro" id="IPR003789">
    <property type="entry name" value="Asn/Gln_tRNA_amidoTrase-B-like"/>
</dbReference>
<accession>A0A4P6PYK6</accession>
<dbReference type="InterPro" id="IPR042184">
    <property type="entry name" value="YqeY/Aim41_N"/>
</dbReference>
<dbReference type="EMBL" id="CP036455">
    <property type="protein sequence ID" value="QBI51961.1"/>
    <property type="molecule type" value="Genomic_DNA"/>
</dbReference>
<dbReference type="GO" id="GO:0016884">
    <property type="term" value="F:carbon-nitrogen ligase activity, with glutamine as amido-N-donor"/>
    <property type="evidence" value="ECO:0007669"/>
    <property type="project" value="InterPro"/>
</dbReference>
<dbReference type="KEGG" id="strr:EKD16_00705"/>
<dbReference type="Proteomes" id="UP000292235">
    <property type="component" value="Chromosome"/>
</dbReference>
<dbReference type="InterPro" id="IPR019004">
    <property type="entry name" value="YqeY/Aim41"/>
</dbReference>
<dbReference type="PANTHER" id="PTHR28055">
    <property type="entry name" value="ALTERED INHERITANCE OF MITOCHONDRIA PROTEIN 41, MITOCHONDRIAL"/>
    <property type="match status" value="1"/>
</dbReference>
<dbReference type="Gene3D" id="1.10.10.410">
    <property type="match status" value="1"/>
</dbReference>
<dbReference type="Gene3D" id="1.10.1510.10">
    <property type="entry name" value="Uncharacterised protein YqeY/AIM41 PF09424, N-terminal domain"/>
    <property type="match status" value="1"/>
</dbReference>
<evidence type="ECO:0000313" key="2">
    <source>
        <dbReference type="Proteomes" id="UP000292235"/>
    </source>
</evidence>
<dbReference type="InterPro" id="IPR023168">
    <property type="entry name" value="GatB_Yqey_C_2"/>
</dbReference>
<dbReference type="AlphaFoldDB" id="A0A4P6PYK6"/>
<dbReference type="PANTHER" id="PTHR28055:SF1">
    <property type="entry name" value="ALTERED INHERITANCE OF MITOCHONDRIA PROTEIN 41, MITOCHONDRIAL"/>
    <property type="match status" value="1"/>
</dbReference>
<organism evidence="1 2">
    <name type="scientific">Streptomonospora litoralis</name>
    <dbReference type="NCBI Taxonomy" id="2498135"/>
    <lineage>
        <taxon>Bacteria</taxon>
        <taxon>Bacillati</taxon>
        <taxon>Actinomycetota</taxon>
        <taxon>Actinomycetes</taxon>
        <taxon>Streptosporangiales</taxon>
        <taxon>Nocardiopsidaceae</taxon>
        <taxon>Streptomonospora</taxon>
    </lineage>
</organism>
<gene>
    <name evidence="1" type="ORF">EKD16_00705</name>
</gene>
<proteinExistence type="predicted"/>